<dbReference type="PANTHER" id="PTHR40630">
    <property type="entry name" value="POSSIBLE DNA-BINDING PROTEIN"/>
    <property type="match status" value="1"/>
</dbReference>
<feature type="region of interest" description="Disordered" evidence="1">
    <location>
        <begin position="31"/>
        <end position="57"/>
    </location>
</feature>
<dbReference type="EMBL" id="JBHRTN010000008">
    <property type="protein sequence ID" value="MFC3125056.1"/>
    <property type="molecule type" value="Genomic_DNA"/>
</dbReference>
<dbReference type="RefSeq" id="WP_379595509.1">
    <property type="nucleotide sequence ID" value="NZ_JBHRTN010000008.1"/>
</dbReference>
<accession>A0ABV7G077</accession>
<keyword evidence="3" id="KW-1185">Reference proteome</keyword>
<protein>
    <submittedName>
        <fullName evidence="2">DUF3140 domain-containing protein</fullName>
    </submittedName>
</protein>
<name>A0ABV7G077_9PROT</name>
<evidence type="ECO:0000313" key="3">
    <source>
        <dbReference type="Proteomes" id="UP001595593"/>
    </source>
</evidence>
<gene>
    <name evidence="2" type="ORF">ACFOD4_08285</name>
</gene>
<dbReference type="PANTHER" id="PTHR40630:SF1">
    <property type="entry name" value="DNA-BINDING PROTEIN"/>
    <property type="match status" value="1"/>
</dbReference>
<dbReference type="Pfam" id="PF11338">
    <property type="entry name" value="DUF3140"/>
    <property type="match status" value="1"/>
</dbReference>
<evidence type="ECO:0000313" key="2">
    <source>
        <dbReference type="EMBL" id="MFC3125056.1"/>
    </source>
</evidence>
<comment type="caution">
    <text evidence="2">The sequence shown here is derived from an EMBL/GenBank/DDBJ whole genome shotgun (WGS) entry which is preliminary data.</text>
</comment>
<organism evidence="2 3">
    <name type="scientific">Teichococcus globiformis</name>
    <dbReference type="NCBI Taxonomy" id="2307229"/>
    <lineage>
        <taxon>Bacteria</taxon>
        <taxon>Pseudomonadati</taxon>
        <taxon>Pseudomonadota</taxon>
        <taxon>Alphaproteobacteria</taxon>
        <taxon>Acetobacterales</taxon>
        <taxon>Roseomonadaceae</taxon>
        <taxon>Roseomonas</taxon>
    </lineage>
</organism>
<evidence type="ECO:0000256" key="1">
    <source>
        <dbReference type="SAM" id="MobiDB-lite"/>
    </source>
</evidence>
<reference evidence="3" key="1">
    <citation type="journal article" date="2019" name="Int. J. Syst. Evol. Microbiol.">
        <title>The Global Catalogue of Microorganisms (GCM) 10K type strain sequencing project: providing services to taxonomists for standard genome sequencing and annotation.</title>
        <authorList>
            <consortium name="The Broad Institute Genomics Platform"/>
            <consortium name="The Broad Institute Genome Sequencing Center for Infectious Disease"/>
            <person name="Wu L."/>
            <person name="Ma J."/>
        </authorList>
    </citation>
    <scope>NUCLEOTIDE SEQUENCE [LARGE SCALE GENOMIC DNA]</scope>
    <source>
        <strain evidence="3">KCTC 52094</strain>
    </source>
</reference>
<dbReference type="Proteomes" id="UP001595593">
    <property type="component" value="Unassembled WGS sequence"/>
</dbReference>
<dbReference type="InterPro" id="IPR021487">
    <property type="entry name" value="DUF3140"/>
</dbReference>
<proteinExistence type="predicted"/>
<sequence length="121" mass="13646">MSSPKHDPKDTLAEFKEAVNMTPAALRKWLQSEESRSVGMTSEGEKVTGQDGGEAVGHRMGERILELKGKKQADLDDDDYAAMRKVIGYVHRHIKQRPSGDVSDTRWRKSLMNWGHDPVKD</sequence>